<protein>
    <submittedName>
        <fullName evidence="1">Uncharacterized protein</fullName>
    </submittedName>
</protein>
<evidence type="ECO:0000313" key="1">
    <source>
        <dbReference type="EMBL" id="MDR6777089.1"/>
    </source>
</evidence>
<sequence>MNLNELNEQSYSELEEYWVHVFLNEIHYP</sequence>
<gene>
    <name evidence="1" type="ORF">J2W98_001336</name>
</gene>
<keyword evidence="2" id="KW-1185">Reference proteome</keyword>
<dbReference type="EMBL" id="JAVDUG010000001">
    <property type="protein sequence ID" value="MDR6777089.1"/>
    <property type="molecule type" value="Genomic_DNA"/>
</dbReference>
<proteinExistence type="predicted"/>
<comment type="caution">
    <text evidence="1">The sequence shown here is derived from an EMBL/GenBank/DDBJ whole genome shotgun (WGS) entry which is preliminary data.</text>
</comment>
<dbReference type="Proteomes" id="UP001266807">
    <property type="component" value="Unassembled WGS sequence"/>
</dbReference>
<accession>A0ABU1QBT2</accession>
<evidence type="ECO:0000313" key="2">
    <source>
        <dbReference type="Proteomes" id="UP001266807"/>
    </source>
</evidence>
<organism evidence="1 2">
    <name type="scientific">Paenibacillus peoriae</name>
    <dbReference type="NCBI Taxonomy" id="59893"/>
    <lineage>
        <taxon>Bacteria</taxon>
        <taxon>Bacillati</taxon>
        <taxon>Bacillota</taxon>
        <taxon>Bacilli</taxon>
        <taxon>Bacillales</taxon>
        <taxon>Paenibacillaceae</taxon>
        <taxon>Paenibacillus</taxon>
    </lineage>
</organism>
<name>A0ABU1QBT2_9BACL</name>
<reference evidence="1 2" key="1">
    <citation type="submission" date="2023-07" db="EMBL/GenBank/DDBJ databases">
        <title>Sorghum-associated microbial communities from plants grown in Nebraska, USA.</title>
        <authorList>
            <person name="Schachtman D."/>
        </authorList>
    </citation>
    <scope>NUCLEOTIDE SEQUENCE [LARGE SCALE GENOMIC DNA]</scope>
    <source>
        <strain evidence="1 2">BE143</strain>
    </source>
</reference>